<feature type="transmembrane region" description="Helical" evidence="8">
    <location>
        <begin position="310"/>
        <end position="329"/>
    </location>
</feature>
<dbReference type="AlphaFoldDB" id="A0A9D7K102"/>
<dbReference type="GO" id="GO:0008519">
    <property type="term" value="F:ammonium channel activity"/>
    <property type="evidence" value="ECO:0007669"/>
    <property type="project" value="InterPro"/>
</dbReference>
<evidence type="ECO:0000313" key="11">
    <source>
        <dbReference type="Proteomes" id="UP000886689"/>
    </source>
</evidence>
<feature type="transmembrane region" description="Helical" evidence="8">
    <location>
        <begin position="89"/>
        <end position="108"/>
    </location>
</feature>
<dbReference type="Pfam" id="PF00909">
    <property type="entry name" value="Ammonium_transp"/>
    <property type="match status" value="1"/>
</dbReference>
<keyword evidence="4 8" id="KW-0812">Transmembrane</keyword>
<sequence length="400" mass="42366">MEALKSANDVLFILLGAIMVLAMHAGFAFLEVGTVRKKNQVNALVKILTDFAVSTIAYFFIGYSIAYGVDFYAGAETLAAKNGYELTKFFFLLTFAAAIPAIVSGGIAERAKFNPQLAATFLIVGFVYPFFEGIAWNQAFGIQAWLKASFGEEFHDFAGSVVVHAMGGWIALPAVLLLGARHGRYRKTGEISAHPPSSIPFLALGAWILTVGWFGFNVMSAQTLDKISGLVALNSLMAMVGGTLVALVLGKNDPGFVHNGPLAGLVAVCAGSDLMHPMGALVVGGIAGGLFVVMFTLTQNRWKIDDVLGVWPLHGLCGAWGGIAAGIFGQKALGGLGGIAFMPQLIMTAMAIGVALIGSTLVYGTLKATMGLRLDQEEEYQGADLSIHRITATPEREPNW</sequence>
<feature type="transmembrane region" description="Helical" evidence="8">
    <location>
        <begin position="227"/>
        <end position="249"/>
    </location>
</feature>
<dbReference type="Gene3D" id="1.10.3430.10">
    <property type="entry name" value="Ammonium transporter AmtB like domains"/>
    <property type="match status" value="1"/>
</dbReference>
<keyword evidence="3" id="KW-0813">Transport</keyword>
<evidence type="ECO:0000256" key="2">
    <source>
        <dbReference type="ARBA" id="ARBA00005887"/>
    </source>
</evidence>
<dbReference type="PROSITE" id="PS01219">
    <property type="entry name" value="AMMONIUM_TRANSP"/>
    <property type="match status" value="1"/>
</dbReference>
<keyword evidence="5 8" id="KW-1133">Transmembrane helix</keyword>
<keyword evidence="7" id="KW-0924">Ammonia transport</keyword>
<evidence type="ECO:0000256" key="6">
    <source>
        <dbReference type="ARBA" id="ARBA00023136"/>
    </source>
</evidence>
<evidence type="ECO:0000256" key="8">
    <source>
        <dbReference type="SAM" id="Phobius"/>
    </source>
</evidence>
<keyword evidence="6 8" id="KW-0472">Membrane</keyword>
<organism evidence="10 11">
    <name type="scientific">Candidatus Proximibacter danicus</name>
    <dbReference type="NCBI Taxonomy" id="2954365"/>
    <lineage>
        <taxon>Bacteria</taxon>
        <taxon>Pseudomonadati</taxon>
        <taxon>Pseudomonadota</taxon>
        <taxon>Betaproteobacteria</taxon>
        <taxon>Candidatus Proximibacter</taxon>
    </lineage>
</organism>
<dbReference type="EMBL" id="JADJUC010000003">
    <property type="protein sequence ID" value="MBK8523374.1"/>
    <property type="molecule type" value="Genomic_DNA"/>
</dbReference>
<protein>
    <submittedName>
        <fullName evidence="10">Ammonium transporter</fullName>
    </submittedName>
</protein>
<dbReference type="PANTHER" id="PTHR11730:SF89">
    <property type="entry name" value="AMMONIUM TRANSPORTER SLL0108-RELATED"/>
    <property type="match status" value="1"/>
</dbReference>
<evidence type="ECO:0000256" key="4">
    <source>
        <dbReference type="ARBA" id="ARBA00022692"/>
    </source>
</evidence>
<feature type="transmembrane region" description="Helical" evidence="8">
    <location>
        <begin position="341"/>
        <end position="363"/>
    </location>
</feature>
<gene>
    <name evidence="10" type="ORF">IPL58_04145</name>
</gene>
<dbReference type="GO" id="GO:0097272">
    <property type="term" value="P:ammonium homeostasis"/>
    <property type="evidence" value="ECO:0007669"/>
    <property type="project" value="TreeGrafter"/>
</dbReference>
<evidence type="ECO:0000256" key="7">
    <source>
        <dbReference type="ARBA" id="ARBA00023177"/>
    </source>
</evidence>
<evidence type="ECO:0000313" key="10">
    <source>
        <dbReference type="EMBL" id="MBK8523374.1"/>
    </source>
</evidence>
<dbReference type="InterPro" id="IPR024041">
    <property type="entry name" value="NH4_transpt_AmtB-like_dom"/>
</dbReference>
<accession>A0A9D7K102</accession>
<dbReference type="GO" id="GO:0016020">
    <property type="term" value="C:membrane"/>
    <property type="evidence" value="ECO:0007669"/>
    <property type="project" value="UniProtKB-SubCell"/>
</dbReference>
<reference evidence="10" key="1">
    <citation type="submission" date="2020-10" db="EMBL/GenBank/DDBJ databases">
        <title>Connecting structure to function with the recovery of over 1000 high-quality activated sludge metagenome-assembled genomes encoding full-length rRNA genes using long-read sequencing.</title>
        <authorList>
            <person name="Singleton C.M."/>
            <person name="Petriglieri F."/>
            <person name="Kristensen J.M."/>
            <person name="Kirkegaard R.H."/>
            <person name="Michaelsen T.Y."/>
            <person name="Andersen M.H."/>
            <person name="Karst S.M."/>
            <person name="Dueholm M.S."/>
            <person name="Nielsen P.H."/>
            <person name="Albertsen M."/>
        </authorList>
    </citation>
    <scope>NUCLEOTIDE SEQUENCE</scope>
    <source>
        <strain evidence="10">Hirt_18-Q3-R61-65_BATAC.395</strain>
    </source>
</reference>
<comment type="subcellular location">
    <subcellularLocation>
        <location evidence="1">Membrane</location>
        <topology evidence="1">Multi-pass membrane protein</topology>
    </subcellularLocation>
</comment>
<proteinExistence type="inferred from homology"/>
<feature type="transmembrane region" description="Helical" evidence="8">
    <location>
        <begin position="117"/>
        <end position="137"/>
    </location>
</feature>
<feature type="transmembrane region" description="Helical" evidence="8">
    <location>
        <begin position="157"/>
        <end position="180"/>
    </location>
</feature>
<feature type="transmembrane region" description="Helical" evidence="8">
    <location>
        <begin position="12"/>
        <end position="35"/>
    </location>
</feature>
<evidence type="ECO:0000256" key="1">
    <source>
        <dbReference type="ARBA" id="ARBA00004141"/>
    </source>
</evidence>
<evidence type="ECO:0000256" key="5">
    <source>
        <dbReference type="ARBA" id="ARBA00022989"/>
    </source>
</evidence>
<comment type="caution">
    <text evidence="10">The sequence shown here is derived from an EMBL/GenBank/DDBJ whole genome shotgun (WGS) entry which is preliminary data.</text>
</comment>
<dbReference type="SUPFAM" id="SSF111352">
    <property type="entry name" value="Ammonium transporter"/>
    <property type="match status" value="1"/>
</dbReference>
<feature type="domain" description="Ammonium transporter AmtB-like" evidence="9">
    <location>
        <begin position="12"/>
        <end position="391"/>
    </location>
</feature>
<feature type="transmembrane region" description="Helical" evidence="8">
    <location>
        <begin position="47"/>
        <end position="69"/>
    </location>
</feature>
<dbReference type="Proteomes" id="UP000886689">
    <property type="component" value="Unassembled WGS sequence"/>
</dbReference>
<dbReference type="PANTHER" id="PTHR11730">
    <property type="entry name" value="AMMONIUM TRANSPORTER"/>
    <property type="match status" value="1"/>
</dbReference>
<evidence type="ECO:0000256" key="3">
    <source>
        <dbReference type="ARBA" id="ARBA00022448"/>
    </source>
</evidence>
<evidence type="ECO:0000259" key="9">
    <source>
        <dbReference type="Pfam" id="PF00909"/>
    </source>
</evidence>
<name>A0A9D7K102_9PROT</name>
<dbReference type="InterPro" id="IPR029020">
    <property type="entry name" value="Ammonium/urea_transptr"/>
</dbReference>
<comment type="similarity">
    <text evidence="2">Belongs to the ammonia transporter channel (TC 1.A.11.2) family.</text>
</comment>
<dbReference type="InterPro" id="IPR018047">
    <property type="entry name" value="Ammonium_transpt_CS"/>
</dbReference>
<feature type="transmembrane region" description="Helical" evidence="8">
    <location>
        <begin position="280"/>
        <end position="298"/>
    </location>
</feature>